<feature type="transmembrane region" description="Helical" evidence="7">
    <location>
        <begin position="306"/>
        <end position="329"/>
    </location>
</feature>
<evidence type="ECO:0000256" key="7">
    <source>
        <dbReference type="SAM" id="Phobius"/>
    </source>
</evidence>
<dbReference type="InterPro" id="IPR044878">
    <property type="entry name" value="UbiA_sf"/>
</dbReference>
<dbReference type="RefSeq" id="XP_005705799.1">
    <property type="nucleotide sequence ID" value="XM_005705742.1"/>
</dbReference>
<dbReference type="eggNOG" id="ENOG502R0I3">
    <property type="taxonomic scope" value="Eukaryota"/>
</dbReference>
<accession>M2Y0B6</accession>
<feature type="transmembrane region" description="Helical" evidence="7">
    <location>
        <begin position="248"/>
        <end position="267"/>
    </location>
</feature>
<dbReference type="GeneID" id="17088087"/>
<dbReference type="Proteomes" id="UP000030680">
    <property type="component" value="Unassembled WGS sequence"/>
</dbReference>
<evidence type="ECO:0000256" key="2">
    <source>
        <dbReference type="ARBA" id="ARBA00005985"/>
    </source>
</evidence>
<feature type="transmembrane region" description="Helical" evidence="7">
    <location>
        <begin position="222"/>
        <end position="242"/>
    </location>
</feature>
<dbReference type="KEGG" id="gsl:Gasu_32880"/>
<dbReference type="GO" id="GO:0004659">
    <property type="term" value="F:prenyltransferase activity"/>
    <property type="evidence" value="ECO:0007669"/>
    <property type="project" value="InterPro"/>
</dbReference>
<evidence type="ECO:0000256" key="6">
    <source>
        <dbReference type="ARBA" id="ARBA00023136"/>
    </source>
</evidence>
<gene>
    <name evidence="8" type="ORF">Gasu_32880</name>
</gene>
<evidence type="ECO:0000313" key="8">
    <source>
        <dbReference type="EMBL" id="EME29279.1"/>
    </source>
</evidence>
<keyword evidence="3 8" id="KW-0808">Transferase</keyword>
<dbReference type="NCBIfam" id="NF009525">
    <property type="entry name" value="PRK12887.1"/>
    <property type="match status" value="1"/>
</dbReference>
<evidence type="ECO:0000256" key="1">
    <source>
        <dbReference type="ARBA" id="ARBA00004141"/>
    </source>
</evidence>
<dbReference type="OrthoDB" id="1502398at2759"/>
<sequence length="435" mass="49744">MTCQIRQSPMPCFLLWTTLSVENKRQNGLWKKRWIDSYDVWSKKLASRCSRQQRSRLLHLVDGLEQQQSSTNERKSLTYKLYVLWKFCRPHTFIGTLTAISSLTILANEYVSQFLQRVGNNWCENTVSYKDTFLLWKYVYRWFLPCNTTSSSVGIGSRKLSDSLVTTISQSQGWTAILGFLTALVPALLINVYIVGLNQLFDIEIDQINKPYLPLASKELSVRWAWVIVTLCGSLGLILGLVLPKTSVPLIGTLFGSTLLGSMYSIPPIRLKRYPLFSSFCILVVRGVLVNIGFSQHARIVAGYGASLSPCCWFYSIFFALFGICIALMKDIPDVKGDRMFHLRSFSVILGPQVVFRWTVLFLTGVFFVSSYVLWLIVPILFCKWLLVGCHLVFGLALWMKSFHVDAENSKQVYEFYMFLWKVFYGVYILLPLAG</sequence>
<feature type="transmembrane region" description="Helical" evidence="7">
    <location>
        <begin position="372"/>
        <end position="400"/>
    </location>
</feature>
<dbReference type="CDD" id="cd13960">
    <property type="entry name" value="PT_UbiA_HPT1"/>
    <property type="match status" value="1"/>
</dbReference>
<comment type="similarity">
    <text evidence="2">Belongs to the UbiA prenyltransferase family.</text>
</comment>
<organism evidence="8 9">
    <name type="scientific">Galdieria sulphuraria</name>
    <name type="common">Red alga</name>
    <dbReference type="NCBI Taxonomy" id="130081"/>
    <lineage>
        <taxon>Eukaryota</taxon>
        <taxon>Rhodophyta</taxon>
        <taxon>Bangiophyceae</taxon>
        <taxon>Galdieriales</taxon>
        <taxon>Galdieriaceae</taxon>
        <taxon>Galdieria</taxon>
    </lineage>
</organism>
<feature type="transmembrane region" description="Helical" evidence="7">
    <location>
        <begin position="174"/>
        <end position="201"/>
    </location>
</feature>
<dbReference type="STRING" id="130081.M2Y0B6"/>
<keyword evidence="9" id="KW-1185">Reference proteome</keyword>
<comment type="subcellular location">
    <subcellularLocation>
        <location evidence="1">Membrane</location>
        <topology evidence="1">Multi-pass membrane protein</topology>
    </subcellularLocation>
</comment>
<keyword evidence="5 7" id="KW-1133">Transmembrane helix</keyword>
<feature type="transmembrane region" description="Helical" evidence="7">
    <location>
        <begin position="274"/>
        <end position="294"/>
    </location>
</feature>
<evidence type="ECO:0000256" key="3">
    <source>
        <dbReference type="ARBA" id="ARBA00022679"/>
    </source>
</evidence>
<protein>
    <submittedName>
        <fullName evidence="8">Homogenitisate phytyltransferase</fullName>
    </submittedName>
</protein>
<dbReference type="AlphaFoldDB" id="M2Y0B6"/>
<dbReference type="PANTHER" id="PTHR43009:SF7">
    <property type="entry name" value="HOMOGENTISATE GERANYLGERANYLTRANSFERASE, CHLOROPLASTIC"/>
    <property type="match status" value="1"/>
</dbReference>
<dbReference type="Gene3D" id="1.10.357.140">
    <property type="entry name" value="UbiA prenyltransferase"/>
    <property type="match status" value="1"/>
</dbReference>
<evidence type="ECO:0000313" key="9">
    <source>
        <dbReference type="Proteomes" id="UP000030680"/>
    </source>
</evidence>
<evidence type="ECO:0000256" key="4">
    <source>
        <dbReference type="ARBA" id="ARBA00022692"/>
    </source>
</evidence>
<evidence type="ECO:0000256" key="5">
    <source>
        <dbReference type="ARBA" id="ARBA00022989"/>
    </source>
</evidence>
<proteinExistence type="inferred from homology"/>
<dbReference type="GO" id="GO:0016020">
    <property type="term" value="C:membrane"/>
    <property type="evidence" value="ECO:0007669"/>
    <property type="project" value="UniProtKB-SubCell"/>
</dbReference>
<dbReference type="Pfam" id="PF01040">
    <property type="entry name" value="UbiA"/>
    <property type="match status" value="1"/>
</dbReference>
<keyword evidence="4 7" id="KW-0812">Transmembrane</keyword>
<dbReference type="InterPro" id="IPR000537">
    <property type="entry name" value="UbiA_prenyltransferase"/>
</dbReference>
<feature type="transmembrane region" description="Helical" evidence="7">
    <location>
        <begin position="412"/>
        <end position="431"/>
    </location>
</feature>
<dbReference type="EMBL" id="KB454510">
    <property type="protein sequence ID" value="EME29279.1"/>
    <property type="molecule type" value="Genomic_DNA"/>
</dbReference>
<dbReference type="PANTHER" id="PTHR43009">
    <property type="entry name" value="HOMOGENTISATE SOLANESYLTRANSFERASE, CHLOROPLASTIC"/>
    <property type="match status" value="1"/>
</dbReference>
<dbReference type="InterPro" id="IPR044502">
    <property type="entry name" value="AtHST-like"/>
</dbReference>
<dbReference type="Gramene" id="EME29279">
    <property type="protein sequence ID" value="EME29279"/>
    <property type="gene ID" value="Gasu_32880"/>
</dbReference>
<name>M2Y0B6_GALSU</name>
<keyword evidence="6 7" id="KW-0472">Membrane</keyword>
<reference evidence="9" key="1">
    <citation type="journal article" date="2013" name="Science">
        <title>Gene transfer from bacteria and archaea facilitated evolution of an extremophilic eukaryote.</title>
        <authorList>
            <person name="Schonknecht G."/>
            <person name="Chen W.H."/>
            <person name="Ternes C.M."/>
            <person name="Barbier G.G."/>
            <person name="Shrestha R.P."/>
            <person name="Stanke M."/>
            <person name="Brautigam A."/>
            <person name="Baker B.J."/>
            <person name="Banfield J.F."/>
            <person name="Garavito R.M."/>
            <person name="Carr K."/>
            <person name="Wilkerson C."/>
            <person name="Rensing S.A."/>
            <person name="Gagneul D."/>
            <person name="Dickenson N.E."/>
            <person name="Oesterhelt C."/>
            <person name="Lercher M.J."/>
            <person name="Weber A.P."/>
        </authorList>
    </citation>
    <scope>NUCLEOTIDE SEQUENCE [LARGE SCALE GENOMIC DNA]</scope>
    <source>
        <strain evidence="9">074W</strain>
    </source>
</reference>